<evidence type="ECO:0000256" key="4">
    <source>
        <dbReference type="PIRSR" id="PIRSR000149-1"/>
    </source>
</evidence>
<dbReference type="AlphaFoldDB" id="A0A975W8P6"/>
<keyword evidence="11" id="KW-1185">Reference proteome</keyword>
<dbReference type="FunFam" id="3.30.360.10:FF:000002">
    <property type="entry name" value="Glyceraldehyde-3-phosphate dehydrogenase"/>
    <property type="match status" value="1"/>
</dbReference>
<evidence type="ECO:0000256" key="2">
    <source>
        <dbReference type="ARBA" id="ARBA00011881"/>
    </source>
</evidence>
<evidence type="ECO:0000256" key="6">
    <source>
        <dbReference type="PIRSR" id="PIRSR000149-3"/>
    </source>
</evidence>
<comment type="caution">
    <text evidence="10">The sequence shown here is derived from an EMBL/GenBank/DDBJ whole genome shotgun (WGS) entry which is preliminary data.</text>
</comment>
<name>A0A975W8P6_9RHOB</name>
<evidence type="ECO:0000313" key="10">
    <source>
        <dbReference type="EMBL" id="SEJ13761.1"/>
    </source>
</evidence>
<dbReference type="GO" id="GO:0016620">
    <property type="term" value="F:oxidoreductase activity, acting on the aldehyde or oxo group of donors, NAD or NADP as acceptor"/>
    <property type="evidence" value="ECO:0007669"/>
    <property type="project" value="InterPro"/>
</dbReference>
<keyword evidence="6" id="KW-0520">NAD</keyword>
<evidence type="ECO:0000256" key="7">
    <source>
        <dbReference type="PIRSR" id="PIRSR000149-4"/>
    </source>
</evidence>
<dbReference type="Pfam" id="PF00044">
    <property type="entry name" value="Gp_dh_N"/>
    <property type="match status" value="1"/>
</dbReference>
<reference evidence="10 11" key="1">
    <citation type="submission" date="2016-10" db="EMBL/GenBank/DDBJ databases">
        <authorList>
            <person name="Varghese N."/>
            <person name="Submissions S."/>
        </authorList>
    </citation>
    <scope>NUCLEOTIDE SEQUENCE [LARGE SCALE GENOMIC DNA]</scope>
    <source>
        <strain evidence="10 11">FF3</strain>
    </source>
</reference>
<dbReference type="CDD" id="cd18126">
    <property type="entry name" value="GAPDH_I_C"/>
    <property type="match status" value="1"/>
</dbReference>
<feature type="binding site" evidence="5">
    <location>
        <begin position="247"/>
        <end position="248"/>
    </location>
    <ligand>
        <name>D-glyceraldehyde 3-phosphate</name>
        <dbReference type="ChEBI" id="CHEBI:59776"/>
    </ligand>
</feature>
<dbReference type="GO" id="GO:0006006">
    <property type="term" value="P:glucose metabolic process"/>
    <property type="evidence" value="ECO:0007669"/>
    <property type="project" value="InterPro"/>
</dbReference>
<dbReference type="EMBL" id="FNYY01000003">
    <property type="protein sequence ID" value="SEJ13761.1"/>
    <property type="molecule type" value="Genomic_DNA"/>
</dbReference>
<organism evidence="10 11">
    <name type="scientific">Marinovum algicola</name>
    <dbReference type="NCBI Taxonomy" id="42444"/>
    <lineage>
        <taxon>Bacteria</taxon>
        <taxon>Pseudomonadati</taxon>
        <taxon>Pseudomonadota</taxon>
        <taxon>Alphaproteobacteria</taxon>
        <taxon>Rhodobacterales</taxon>
        <taxon>Roseobacteraceae</taxon>
        <taxon>Marinovum</taxon>
    </lineage>
</organism>
<dbReference type="GO" id="GO:0051287">
    <property type="term" value="F:NAD binding"/>
    <property type="evidence" value="ECO:0007669"/>
    <property type="project" value="InterPro"/>
</dbReference>
<feature type="domain" description="Glyceraldehyde 3-phosphate dehydrogenase NAD(P) binding" evidence="9">
    <location>
        <begin position="41"/>
        <end position="189"/>
    </location>
</feature>
<evidence type="ECO:0000256" key="8">
    <source>
        <dbReference type="RuleBase" id="RU000397"/>
    </source>
</evidence>
<feature type="binding site" evidence="5">
    <location>
        <begin position="188"/>
        <end position="190"/>
    </location>
    <ligand>
        <name>D-glyceraldehyde 3-phosphate</name>
        <dbReference type="ChEBI" id="CHEBI:59776"/>
    </ligand>
</feature>
<comment type="similarity">
    <text evidence="1 8">Belongs to the glyceraldehyde-3-phosphate dehydrogenase family.</text>
</comment>
<dbReference type="Proteomes" id="UP000182932">
    <property type="component" value="Unassembled WGS sequence"/>
</dbReference>
<feature type="binding site" evidence="6">
    <location>
        <position position="352"/>
    </location>
    <ligand>
        <name>NAD(+)</name>
        <dbReference type="ChEBI" id="CHEBI:57540"/>
    </ligand>
</feature>
<dbReference type="PIRSF" id="PIRSF000149">
    <property type="entry name" value="GAP_DH"/>
    <property type="match status" value="1"/>
</dbReference>
<dbReference type="InterPro" id="IPR036291">
    <property type="entry name" value="NAD(P)-bd_dom_sf"/>
</dbReference>
<accession>A0A975W8P6</accession>
<gene>
    <name evidence="10" type="ORF">SAMN04487940_103322</name>
</gene>
<dbReference type="Gene3D" id="3.40.50.720">
    <property type="entry name" value="NAD(P)-binding Rossmann-like Domain"/>
    <property type="match status" value="1"/>
</dbReference>
<evidence type="ECO:0000313" key="11">
    <source>
        <dbReference type="Proteomes" id="UP000182932"/>
    </source>
</evidence>
<feature type="binding site" evidence="6">
    <location>
        <position position="158"/>
    </location>
    <ligand>
        <name>NAD(+)</name>
        <dbReference type="ChEBI" id="CHEBI:57540"/>
    </ligand>
</feature>
<evidence type="ECO:0000256" key="3">
    <source>
        <dbReference type="ARBA" id="ARBA00023002"/>
    </source>
</evidence>
<evidence type="ECO:0000256" key="1">
    <source>
        <dbReference type="ARBA" id="ARBA00007406"/>
    </source>
</evidence>
<feature type="active site" description="Nucleophile" evidence="4">
    <location>
        <position position="189"/>
    </location>
</feature>
<dbReference type="CDD" id="cd05214">
    <property type="entry name" value="GAPDH_I_N"/>
    <property type="match status" value="1"/>
</dbReference>
<dbReference type="Pfam" id="PF02800">
    <property type="entry name" value="Gp_dh_C"/>
    <property type="match status" value="1"/>
</dbReference>
<dbReference type="InterPro" id="IPR020831">
    <property type="entry name" value="GlycerAld/Erythrose_P_DH"/>
</dbReference>
<evidence type="ECO:0000259" key="9">
    <source>
        <dbReference type="SMART" id="SM00846"/>
    </source>
</evidence>
<dbReference type="SUPFAM" id="SSF51735">
    <property type="entry name" value="NAD(P)-binding Rossmann-fold domains"/>
    <property type="match status" value="1"/>
</dbReference>
<protein>
    <submittedName>
        <fullName evidence="10">Glyceraldehyde 3-phosphate dehydrogenase</fullName>
    </submittedName>
</protein>
<dbReference type="NCBIfam" id="TIGR01534">
    <property type="entry name" value="GAPDH-I"/>
    <property type="match status" value="1"/>
</dbReference>
<dbReference type="SMART" id="SM00846">
    <property type="entry name" value="Gp_dh_N"/>
    <property type="match status" value="1"/>
</dbReference>
<dbReference type="InterPro" id="IPR020828">
    <property type="entry name" value="GlycerAld_3-P_DH_NAD(P)-bd"/>
</dbReference>
<feature type="site" description="Activates thiol group during catalysis" evidence="7">
    <location>
        <position position="216"/>
    </location>
</feature>
<feature type="binding site" evidence="5">
    <location>
        <position position="270"/>
    </location>
    <ligand>
        <name>D-glyceraldehyde 3-phosphate</name>
        <dbReference type="ChEBI" id="CHEBI:59776"/>
    </ligand>
</feature>
<dbReference type="PANTHER" id="PTHR43148">
    <property type="entry name" value="GLYCERALDEHYDE-3-PHOSPHATE DEHYDROGENASE 2"/>
    <property type="match status" value="1"/>
</dbReference>
<feature type="binding site" evidence="6">
    <location>
        <begin position="50"/>
        <end position="51"/>
    </location>
    <ligand>
        <name>NAD(+)</name>
        <dbReference type="ChEBI" id="CHEBI:57540"/>
    </ligand>
</feature>
<sequence length="372" mass="40159">MRSRATVNAITLENKAFPFDMLRLLGITTAKETRRRNRMTVTVGINGFGRIGRCTLAHIAEAARNDVQVVKINATGPLETSAHLLRYDSVHGRFPGEVKVANGTMDLGRGPMEMFSTYDPSELDWSGCDVVLECTGQFNDGKKAGVHLERGAKSVLISAPAKNVQKTVVYGVNHRDLIPGDTMISNGSCTTNCLAPLAKVLDEAIGIERGIMTTIHSYTGDQPTLDRRHNDLYRARAAAMAMIPTSTGAAKALGEVLPNLKGKLDGTAMRVPTPNVSAVDLTFEAGKDVTVEDVNEIVREAAAGHMGAVLGYDPEPKVSIDFNHTPQSSIFAPDQTKVVGGRTVRVLAWYDNEWGFSVRMADVAAAMGRLLH</sequence>
<dbReference type="Gene3D" id="3.30.360.10">
    <property type="entry name" value="Dihydrodipicolinate Reductase, domain 2"/>
    <property type="match status" value="1"/>
</dbReference>
<keyword evidence="6" id="KW-0547">Nucleotide-binding</keyword>
<dbReference type="InterPro" id="IPR020829">
    <property type="entry name" value="GlycerAld_3-P_DH_cat"/>
</dbReference>
<keyword evidence="3" id="KW-0560">Oxidoreductase</keyword>
<proteinExistence type="inferred from homology"/>
<evidence type="ECO:0000256" key="5">
    <source>
        <dbReference type="PIRSR" id="PIRSR000149-2"/>
    </source>
</evidence>
<comment type="subunit">
    <text evidence="2">Homotetramer.</text>
</comment>
<dbReference type="InterPro" id="IPR006424">
    <property type="entry name" value="Glyceraldehyde-3-P_DH_1"/>
</dbReference>
<dbReference type="SUPFAM" id="SSF55347">
    <property type="entry name" value="Glyceraldehyde-3-phosphate dehydrogenase-like, C-terminal domain"/>
    <property type="match status" value="1"/>
</dbReference>
<feature type="binding site" evidence="5">
    <location>
        <position position="219"/>
    </location>
    <ligand>
        <name>D-glyceraldehyde 3-phosphate</name>
        <dbReference type="ChEBI" id="CHEBI:59776"/>
    </ligand>
</feature>
<dbReference type="PRINTS" id="PR00078">
    <property type="entry name" value="G3PDHDRGNASE"/>
</dbReference>
<dbReference type="GO" id="GO:0050661">
    <property type="term" value="F:NADP binding"/>
    <property type="evidence" value="ECO:0007669"/>
    <property type="project" value="InterPro"/>
</dbReference>
<dbReference type="FunFam" id="3.40.50.720:FF:000001">
    <property type="entry name" value="Glyceraldehyde-3-phosphate dehydrogenase"/>
    <property type="match status" value="1"/>
</dbReference>